<evidence type="ECO:0000259" key="3">
    <source>
        <dbReference type="PROSITE" id="PS50222"/>
    </source>
</evidence>
<dbReference type="InterPro" id="IPR050230">
    <property type="entry name" value="CALM/Myosin/TropC-like"/>
</dbReference>
<dbReference type="InterPro" id="IPR018247">
    <property type="entry name" value="EF_Hand_1_Ca_BS"/>
</dbReference>
<evidence type="ECO:0000313" key="4">
    <source>
        <dbReference type="EMBL" id="KAE8732279.1"/>
    </source>
</evidence>
<protein>
    <submittedName>
        <fullName evidence="4">Calmodulin</fullName>
    </submittedName>
</protein>
<evidence type="ECO:0000256" key="2">
    <source>
        <dbReference type="ARBA" id="ARBA00022837"/>
    </source>
</evidence>
<evidence type="ECO:0000256" key="1">
    <source>
        <dbReference type="ARBA" id="ARBA00022737"/>
    </source>
</evidence>
<accession>A0A6A3CYW3</accession>
<dbReference type="PROSITE" id="PS50222">
    <property type="entry name" value="EF_HAND_2"/>
    <property type="match status" value="1"/>
</dbReference>
<name>A0A6A3CYW3_HIBSY</name>
<dbReference type="Pfam" id="PF13405">
    <property type="entry name" value="EF-hand_6"/>
    <property type="match status" value="1"/>
</dbReference>
<dbReference type="SUPFAM" id="SSF47473">
    <property type="entry name" value="EF-hand"/>
    <property type="match status" value="1"/>
</dbReference>
<keyword evidence="2" id="KW-0106">Calcium</keyword>
<dbReference type="PANTHER" id="PTHR23048">
    <property type="entry name" value="MYOSIN LIGHT CHAIN 1, 3"/>
    <property type="match status" value="1"/>
</dbReference>
<reference evidence="4" key="1">
    <citation type="submission" date="2019-09" db="EMBL/GenBank/DDBJ databases">
        <title>Draft genome information of white flower Hibiscus syriacus.</title>
        <authorList>
            <person name="Kim Y.-M."/>
        </authorList>
    </citation>
    <scope>NUCLEOTIDE SEQUENCE [LARGE SCALE GENOMIC DNA]</scope>
    <source>
        <strain evidence="4">YM2019G1</strain>
    </source>
</reference>
<organism evidence="4 5">
    <name type="scientific">Hibiscus syriacus</name>
    <name type="common">Rose of Sharon</name>
    <dbReference type="NCBI Taxonomy" id="106335"/>
    <lineage>
        <taxon>Eukaryota</taxon>
        <taxon>Viridiplantae</taxon>
        <taxon>Streptophyta</taxon>
        <taxon>Embryophyta</taxon>
        <taxon>Tracheophyta</taxon>
        <taxon>Spermatophyta</taxon>
        <taxon>Magnoliopsida</taxon>
        <taxon>eudicotyledons</taxon>
        <taxon>Gunneridae</taxon>
        <taxon>Pentapetalae</taxon>
        <taxon>rosids</taxon>
        <taxon>malvids</taxon>
        <taxon>Malvales</taxon>
        <taxon>Malvaceae</taxon>
        <taxon>Malvoideae</taxon>
        <taxon>Hibiscus</taxon>
    </lineage>
</organism>
<comment type="caution">
    <text evidence="4">The sequence shown here is derived from an EMBL/GenBank/DDBJ whole genome shotgun (WGS) entry which is preliminary data.</text>
</comment>
<dbReference type="AlphaFoldDB" id="A0A6A3CYW3"/>
<dbReference type="InterPro" id="IPR011992">
    <property type="entry name" value="EF-hand-dom_pair"/>
</dbReference>
<dbReference type="SMART" id="SM00054">
    <property type="entry name" value="EFh"/>
    <property type="match status" value="1"/>
</dbReference>
<feature type="domain" description="EF-hand" evidence="3">
    <location>
        <begin position="8"/>
        <end position="43"/>
    </location>
</feature>
<dbReference type="InterPro" id="IPR002048">
    <property type="entry name" value="EF_hand_dom"/>
</dbReference>
<dbReference type="GO" id="GO:0005509">
    <property type="term" value="F:calcium ion binding"/>
    <property type="evidence" value="ECO:0007669"/>
    <property type="project" value="InterPro"/>
</dbReference>
<keyword evidence="5" id="KW-1185">Reference proteome</keyword>
<keyword evidence="1" id="KW-0677">Repeat</keyword>
<dbReference type="FunFam" id="1.10.238.10:FF:000143">
    <property type="entry name" value="probable calcium-binding protein CML13"/>
    <property type="match status" value="1"/>
</dbReference>
<dbReference type="PROSITE" id="PS00018">
    <property type="entry name" value="EF_HAND_1"/>
    <property type="match status" value="1"/>
</dbReference>
<dbReference type="PANTHER" id="PTHR23048:SF0">
    <property type="entry name" value="CALMODULIN LIKE 3"/>
    <property type="match status" value="1"/>
</dbReference>
<sequence length="81" mass="8850">MCKDLSDEQVSSMKEAFTLFDSDGDGKVAPSEVGILMRSLCGNPTQAQLKSIVAEEKLVAPFRFPLLLGTHGEAHEDRTVR</sequence>
<gene>
    <name evidence="4" type="ORF">F3Y22_tig00002237pilonHSYRG01353</name>
</gene>
<evidence type="ECO:0000313" key="5">
    <source>
        <dbReference type="Proteomes" id="UP000436088"/>
    </source>
</evidence>
<dbReference type="GO" id="GO:0016460">
    <property type="term" value="C:myosin II complex"/>
    <property type="evidence" value="ECO:0007669"/>
    <property type="project" value="TreeGrafter"/>
</dbReference>
<proteinExistence type="predicted"/>
<dbReference type="Gene3D" id="1.10.238.10">
    <property type="entry name" value="EF-hand"/>
    <property type="match status" value="1"/>
</dbReference>
<dbReference type="Proteomes" id="UP000436088">
    <property type="component" value="Unassembled WGS sequence"/>
</dbReference>
<dbReference type="EMBL" id="VEPZ02000167">
    <property type="protein sequence ID" value="KAE8732279.1"/>
    <property type="molecule type" value="Genomic_DNA"/>
</dbReference>